<comment type="caution">
    <text evidence="1">The sequence shown here is derived from an EMBL/GenBank/DDBJ whole genome shotgun (WGS) entry which is preliminary data.</text>
</comment>
<dbReference type="InterPro" id="IPR023214">
    <property type="entry name" value="HAD_sf"/>
</dbReference>
<reference evidence="2" key="1">
    <citation type="submission" date="2019-02" db="EMBL/GenBank/DDBJ databases">
        <title>Draft genome sequence of Enterococcus sp. Gos25-1.</title>
        <authorList>
            <person name="Tanaka N."/>
            <person name="Shiwa Y."/>
            <person name="Fujita N."/>
        </authorList>
    </citation>
    <scope>NUCLEOTIDE SEQUENCE [LARGE SCALE GENOMIC DNA]</scope>
    <source>
        <strain evidence="2">Gos25-1</strain>
    </source>
</reference>
<accession>A0A4P5PAD6</accession>
<evidence type="ECO:0000313" key="2">
    <source>
        <dbReference type="Proteomes" id="UP000290567"/>
    </source>
</evidence>
<dbReference type="OrthoDB" id="9797743at2"/>
<keyword evidence="2" id="KW-1185">Reference proteome</keyword>
<organism evidence="1 2">
    <name type="scientific">Enterococcus florum</name>
    <dbReference type="NCBI Taxonomy" id="2480627"/>
    <lineage>
        <taxon>Bacteria</taxon>
        <taxon>Bacillati</taxon>
        <taxon>Bacillota</taxon>
        <taxon>Bacilli</taxon>
        <taxon>Lactobacillales</taxon>
        <taxon>Enterococcaceae</taxon>
        <taxon>Enterococcus</taxon>
    </lineage>
</organism>
<dbReference type="Gene3D" id="1.10.150.240">
    <property type="entry name" value="Putative phosphatase, domain 2"/>
    <property type="match status" value="1"/>
</dbReference>
<dbReference type="SFLD" id="SFLDG01135">
    <property type="entry name" value="C1.5.6:_HAD__Beta-PGM__Phospha"/>
    <property type="match status" value="1"/>
</dbReference>
<name>A0A4P5PAD6_9ENTE</name>
<dbReference type="SUPFAM" id="SSF56784">
    <property type="entry name" value="HAD-like"/>
    <property type="match status" value="1"/>
</dbReference>
<dbReference type="AlphaFoldDB" id="A0A4P5PAD6"/>
<proteinExistence type="predicted"/>
<dbReference type="RefSeq" id="WP_146621826.1">
    <property type="nucleotide sequence ID" value="NZ_BJCC01000010.1"/>
</dbReference>
<dbReference type="SFLD" id="SFLDS00003">
    <property type="entry name" value="Haloacid_Dehalogenase"/>
    <property type="match status" value="1"/>
</dbReference>
<dbReference type="EMBL" id="BJCC01000010">
    <property type="protein sequence ID" value="GCF93364.1"/>
    <property type="molecule type" value="Genomic_DNA"/>
</dbReference>
<dbReference type="NCBIfam" id="TIGR01549">
    <property type="entry name" value="HAD-SF-IA-v1"/>
    <property type="match status" value="1"/>
</dbReference>
<dbReference type="Pfam" id="PF13419">
    <property type="entry name" value="HAD_2"/>
    <property type="match status" value="1"/>
</dbReference>
<dbReference type="InterPro" id="IPR041492">
    <property type="entry name" value="HAD_2"/>
</dbReference>
<dbReference type="PRINTS" id="PR00413">
    <property type="entry name" value="HADHALOGNASE"/>
</dbReference>
<dbReference type="InterPro" id="IPR023198">
    <property type="entry name" value="PGP-like_dom2"/>
</dbReference>
<protein>
    <submittedName>
        <fullName evidence="1">Haloacid dehalogenase</fullName>
    </submittedName>
</protein>
<dbReference type="Proteomes" id="UP000290567">
    <property type="component" value="Unassembled WGS sequence"/>
</dbReference>
<sequence length="219" mass="24714">MKNIKGVIFDMDGLIFDTEAIYYKVQQETADRLGIPFSKEIYLEYIGVADEEVFVDLHERYASHGKELVQQFIDESWGETHRIFKAGEVELKPGALELLQFLEENQIPRIVASSNVRPIIEVLLEHAQIRDKFQGIVSAEDVQLAKPDPEIFMIARERLGTEAEETLVLEDAHHGVMAAVGAAIPVIMVPDLIPPSEELKEKTEAVFTSLHDVIDYIQA</sequence>
<dbReference type="PANTHER" id="PTHR18901">
    <property type="entry name" value="2-DEOXYGLUCOSE-6-PHOSPHATE PHOSPHATASE 2"/>
    <property type="match status" value="1"/>
</dbReference>
<dbReference type="Gene3D" id="3.40.50.1000">
    <property type="entry name" value="HAD superfamily/HAD-like"/>
    <property type="match status" value="1"/>
</dbReference>
<gene>
    <name evidence="1" type="ORF">NRIC_12550</name>
</gene>
<dbReference type="InterPro" id="IPR006439">
    <property type="entry name" value="HAD-SF_hydro_IA"/>
</dbReference>
<dbReference type="NCBIfam" id="TIGR01509">
    <property type="entry name" value="HAD-SF-IA-v3"/>
    <property type="match status" value="1"/>
</dbReference>
<dbReference type="CDD" id="cd07505">
    <property type="entry name" value="HAD_BPGM-like"/>
    <property type="match status" value="1"/>
</dbReference>
<dbReference type="SFLD" id="SFLDG01129">
    <property type="entry name" value="C1.5:_HAD__Beta-PGM__Phosphata"/>
    <property type="match status" value="1"/>
</dbReference>
<dbReference type="InterPro" id="IPR036412">
    <property type="entry name" value="HAD-like_sf"/>
</dbReference>
<dbReference type="PANTHER" id="PTHR18901:SF38">
    <property type="entry name" value="PSEUDOURIDINE-5'-PHOSPHATASE"/>
    <property type="match status" value="1"/>
</dbReference>
<evidence type="ECO:0000313" key="1">
    <source>
        <dbReference type="EMBL" id="GCF93364.1"/>
    </source>
</evidence>